<gene>
    <name evidence="1" type="ORF">SIN8267_02168</name>
</gene>
<protein>
    <recommendedName>
        <fullName evidence="3">DKNYY family protein</fullName>
    </recommendedName>
</protein>
<name>A0ABM9AFR4_9GAMM</name>
<dbReference type="Pfam" id="PF13644">
    <property type="entry name" value="DKNYY"/>
    <property type="match status" value="1"/>
</dbReference>
<evidence type="ECO:0000313" key="1">
    <source>
        <dbReference type="EMBL" id="CAH0992053.1"/>
    </source>
</evidence>
<accession>A0ABM9AFR4</accession>
<comment type="caution">
    <text evidence="1">The sequence shown here is derived from an EMBL/GenBank/DDBJ whole genome shotgun (WGS) entry which is preliminary data.</text>
</comment>
<evidence type="ECO:0008006" key="3">
    <source>
        <dbReference type="Google" id="ProtNLM"/>
    </source>
</evidence>
<evidence type="ECO:0000313" key="2">
    <source>
        <dbReference type="Proteomes" id="UP000838100"/>
    </source>
</evidence>
<sequence>MAKLGHGYERVHGEIRYSGRVIMKADSASFEVFNKQWAKDKYRAYRHGDPVRGVDIDSFVILNEIFSKDISRVYFNIGNLKDVDAKTFTVLDVGKNFAGRVSVDNYLLIDETEYCGYAKDKEMVFFHTSSYGKPKKIKSANVNTFQSIDYGYGKDDKRCFYKGVIVKGADPDTLEVIGQYHAKDGKSVFYRGEKIVDANPEHFEMLDHPFVGNCRWAKDDRHIYCQERIHAVVVAK</sequence>
<keyword evidence="2" id="KW-1185">Reference proteome</keyword>
<dbReference type="Proteomes" id="UP000838100">
    <property type="component" value="Unassembled WGS sequence"/>
</dbReference>
<dbReference type="EMBL" id="CAKLPX010000002">
    <property type="protein sequence ID" value="CAH0992053.1"/>
    <property type="molecule type" value="Genomic_DNA"/>
</dbReference>
<dbReference type="RefSeq" id="WP_237444749.1">
    <property type="nucleotide sequence ID" value="NZ_CAKLPX010000002.1"/>
</dbReference>
<dbReference type="InterPro" id="IPR027375">
    <property type="entry name" value="DKNYY"/>
</dbReference>
<proteinExistence type="predicted"/>
<organism evidence="1 2">
    <name type="scientific">Sinobacterium norvegicum</name>
    <dbReference type="NCBI Taxonomy" id="1641715"/>
    <lineage>
        <taxon>Bacteria</taxon>
        <taxon>Pseudomonadati</taxon>
        <taxon>Pseudomonadota</taxon>
        <taxon>Gammaproteobacteria</taxon>
        <taxon>Cellvibrionales</taxon>
        <taxon>Spongiibacteraceae</taxon>
        <taxon>Sinobacterium</taxon>
    </lineage>
</organism>
<reference evidence="1" key="1">
    <citation type="submission" date="2021-12" db="EMBL/GenBank/DDBJ databases">
        <authorList>
            <person name="Rodrigo-Torres L."/>
            <person name="Arahal R. D."/>
            <person name="Lucena T."/>
        </authorList>
    </citation>
    <scope>NUCLEOTIDE SEQUENCE</scope>
    <source>
        <strain evidence="1">CECT 8267</strain>
    </source>
</reference>